<comment type="subcellular location">
    <subcellularLocation>
        <location evidence="1">Cell membrane</location>
        <topology evidence="1">Multi-pass membrane protein</topology>
    </subcellularLocation>
</comment>
<dbReference type="Proteomes" id="UP001220064">
    <property type="component" value="Chromosome"/>
</dbReference>
<dbReference type="PROSITE" id="PS50850">
    <property type="entry name" value="MFS"/>
    <property type="match status" value="1"/>
</dbReference>
<evidence type="ECO:0000256" key="7">
    <source>
        <dbReference type="SAM" id="Phobius"/>
    </source>
</evidence>
<dbReference type="Gene3D" id="1.20.1720.10">
    <property type="entry name" value="Multidrug resistance protein D"/>
    <property type="match status" value="1"/>
</dbReference>
<evidence type="ECO:0000313" key="10">
    <source>
        <dbReference type="Proteomes" id="UP001220064"/>
    </source>
</evidence>
<evidence type="ECO:0000256" key="5">
    <source>
        <dbReference type="ARBA" id="ARBA00022989"/>
    </source>
</evidence>
<dbReference type="EMBL" id="CP063189">
    <property type="protein sequence ID" value="WCZ33167.1"/>
    <property type="molecule type" value="Genomic_DNA"/>
</dbReference>
<organism evidence="9 10">
    <name type="scientific">Corynebacterium massiliense DSM 45435</name>
    <dbReference type="NCBI Taxonomy" id="1121364"/>
    <lineage>
        <taxon>Bacteria</taxon>
        <taxon>Bacillati</taxon>
        <taxon>Actinomycetota</taxon>
        <taxon>Actinomycetes</taxon>
        <taxon>Mycobacteriales</taxon>
        <taxon>Corynebacteriaceae</taxon>
        <taxon>Corynebacterium</taxon>
    </lineage>
</organism>
<keyword evidence="2" id="KW-0813">Transport</keyword>
<dbReference type="PANTHER" id="PTHR42718">
    <property type="entry name" value="MAJOR FACILITATOR SUPERFAMILY MULTIDRUG TRANSPORTER MFSC"/>
    <property type="match status" value="1"/>
</dbReference>
<dbReference type="InterPro" id="IPR011701">
    <property type="entry name" value="MFS"/>
</dbReference>
<accession>A0ABY7UCK1</accession>
<keyword evidence="10" id="KW-1185">Reference proteome</keyword>
<sequence>MISLDNSILFTALPVLEDELSTTPNQALWVINAYPLVLSGLLLGTGTLGDRIGHRRMFLLGLTIFGYSSLAAAYAPTPGLLIATRALLGMGAAVMMPATLALIRATFDDDRERSTAMGLWGSTGVVGAAAGPILGGWLLEHFWWGSVFLINVPLCALGIVATVLFAPPNHTDSASYWDIVSSLLSLVALSGLTLTIKEATNPDRSTVVLCIAAAASATAAVFFVRRQRTLSHPLLTFDLFRNRIFVGGVLAAGGAMIAVSGMELLTTQNLQVVNGFSPLEAGLTLASVTVCAFPLSILGGMYLHRVGFLPLIGGGFCAVAIGMAVAVWATHLDFFPGLIVGLMILGVGAGSVMSVSSIAIIDAAPPHRSGMAAGVEEVSYEFGSLIAVATAGSLHTAIAISRYRAHADANGIDASADVFAGIKNPATAMVAGDALTGAYTATLSCLAVTAVLLAAATGWCFRGNPKKATASATATASRGR</sequence>
<name>A0ABY7UCK1_9CORY</name>
<feature type="transmembrane region" description="Helical" evidence="7">
    <location>
        <begin position="382"/>
        <end position="400"/>
    </location>
</feature>
<feature type="transmembrane region" description="Helical" evidence="7">
    <location>
        <begin position="282"/>
        <end position="303"/>
    </location>
</feature>
<protein>
    <submittedName>
        <fullName evidence="9">Antiseptic resistance protein</fullName>
    </submittedName>
</protein>
<feature type="transmembrane region" description="Helical" evidence="7">
    <location>
        <begin position="206"/>
        <end position="224"/>
    </location>
</feature>
<feature type="transmembrane region" description="Helical" evidence="7">
    <location>
        <begin position="143"/>
        <end position="164"/>
    </location>
</feature>
<dbReference type="PANTHER" id="PTHR42718:SF47">
    <property type="entry name" value="METHYL VIOLOGEN RESISTANCE PROTEIN SMVA"/>
    <property type="match status" value="1"/>
</dbReference>
<feature type="transmembrane region" description="Helical" evidence="7">
    <location>
        <begin position="27"/>
        <end position="45"/>
    </location>
</feature>
<gene>
    <name evidence="9" type="primary">qacA</name>
    <name evidence="9" type="ORF">CMASS_08765</name>
</gene>
<evidence type="ECO:0000313" key="9">
    <source>
        <dbReference type="EMBL" id="WCZ33167.1"/>
    </source>
</evidence>
<dbReference type="Pfam" id="PF07690">
    <property type="entry name" value="MFS_1"/>
    <property type="match status" value="1"/>
</dbReference>
<feature type="transmembrane region" description="Helical" evidence="7">
    <location>
        <begin position="308"/>
        <end position="329"/>
    </location>
</feature>
<dbReference type="Gene3D" id="1.20.1250.20">
    <property type="entry name" value="MFS general substrate transporter like domains"/>
    <property type="match status" value="1"/>
</dbReference>
<evidence type="ECO:0000256" key="2">
    <source>
        <dbReference type="ARBA" id="ARBA00022448"/>
    </source>
</evidence>
<feature type="transmembrane region" description="Helical" evidence="7">
    <location>
        <begin position="335"/>
        <end position="361"/>
    </location>
</feature>
<feature type="transmembrane region" description="Helical" evidence="7">
    <location>
        <begin position="176"/>
        <end position="194"/>
    </location>
</feature>
<feature type="transmembrane region" description="Helical" evidence="7">
    <location>
        <begin position="115"/>
        <end position="137"/>
    </location>
</feature>
<evidence type="ECO:0000256" key="1">
    <source>
        <dbReference type="ARBA" id="ARBA00004651"/>
    </source>
</evidence>
<dbReference type="InterPro" id="IPR020846">
    <property type="entry name" value="MFS_dom"/>
</dbReference>
<feature type="transmembrane region" description="Helical" evidence="7">
    <location>
        <begin position="438"/>
        <end position="461"/>
    </location>
</feature>
<evidence type="ECO:0000256" key="3">
    <source>
        <dbReference type="ARBA" id="ARBA00022475"/>
    </source>
</evidence>
<feature type="domain" description="Major facilitator superfamily (MFS) profile" evidence="8">
    <location>
        <begin position="1"/>
        <end position="468"/>
    </location>
</feature>
<keyword evidence="6 7" id="KW-0472">Membrane</keyword>
<feature type="transmembrane region" description="Helical" evidence="7">
    <location>
        <begin position="82"/>
        <end position="103"/>
    </location>
</feature>
<evidence type="ECO:0000256" key="4">
    <source>
        <dbReference type="ARBA" id="ARBA00022692"/>
    </source>
</evidence>
<keyword evidence="4 7" id="KW-0812">Transmembrane</keyword>
<feature type="transmembrane region" description="Helical" evidence="7">
    <location>
        <begin position="57"/>
        <end position="76"/>
    </location>
</feature>
<dbReference type="InterPro" id="IPR036259">
    <property type="entry name" value="MFS_trans_sf"/>
</dbReference>
<dbReference type="CDD" id="cd17321">
    <property type="entry name" value="MFS_MMR_MDR_like"/>
    <property type="match status" value="1"/>
</dbReference>
<reference evidence="9 10" key="1">
    <citation type="submission" date="2020-10" db="EMBL/GenBank/DDBJ databases">
        <title>Complete genome sequence of Corynebacterium massiliense DSM 45435, type strain of Corynebacterium massiliense.</title>
        <authorList>
            <person name="Busche T."/>
            <person name="Kalinowski J."/>
            <person name="Ruckert C."/>
        </authorList>
    </citation>
    <scope>NUCLEOTIDE SEQUENCE [LARGE SCALE GENOMIC DNA]</scope>
    <source>
        <strain evidence="9 10">DSM 45435</strain>
    </source>
</reference>
<keyword evidence="3" id="KW-1003">Cell membrane</keyword>
<dbReference type="SUPFAM" id="SSF103473">
    <property type="entry name" value="MFS general substrate transporter"/>
    <property type="match status" value="1"/>
</dbReference>
<evidence type="ECO:0000259" key="8">
    <source>
        <dbReference type="PROSITE" id="PS50850"/>
    </source>
</evidence>
<feature type="transmembrane region" description="Helical" evidence="7">
    <location>
        <begin position="244"/>
        <end position="262"/>
    </location>
</feature>
<proteinExistence type="predicted"/>
<keyword evidence="5 7" id="KW-1133">Transmembrane helix</keyword>
<evidence type="ECO:0000256" key="6">
    <source>
        <dbReference type="ARBA" id="ARBA00023136"/>
    </source>
</evidence>